<sequence>MVFRFSGDFKFIFVLPRTIACFIQELLRIQPLFYANLNFEPIIENGNNENPIISHNDKAILTKLKWSLNFEEWNYIEICAEYKEKGNYIIAIYVHADGVRSSFAVKAIQIFVKVDDKLKKCASTKFNIESEEDKKALKKLKKVVKFMFVKTSKKLNDGEMIKDGNNFFALVKLFFGEYSSKFFGWFHELYPLFDDGEIIENRNTFNKNVIKYFKQREIHNFSKNILFNKNWHKWFFYDEKYFMMGKNWKAQEINPSTSGQSQPPLDNQIVTTQNYLVESSNQNTTQQVPRAFCNIL</sequence>
<dbReference type="Proteomes" id="UP000580250">
    <property type="component" value="Unassembled WGS sequence"/>
</dbReference>
<comment type="caution">
    <text evidence="1">The sequence shown here is derived from an EMBL/GenBank/DDBJ whole genome shotgun (WGS) entry which is preliminary data.</text>
</comment>
<reference evidence="1 2" key="1">
    <citation type="submission" date="2020-08" db="EMBL/GenBank/DDBJ databases">
        <authorList>
            <person name="Koutsovoulos G."/>
            <person name="Danchin GJ E."/>
        </authorList>
    </citation>
    <scope>NUCLEOTIDE SEQUENCE [LARGE SCALE GENOMIC DNA]</scope>
</reference>
<evidence type="ECO:0000313" key="1">
    <source>
        <dbReference type="EMBL" id="CAD2195618.1"/>
    </source>
</evidence>
<protein>
    <submittedName>
        <fullName evidence="1">Uncharacterized protein</fullName>
    </submittedName>
</protein>
<evidence type="ECO:0000313" key="2">
    <source>
        <dbReference type="Proteomes" id="UP000580250"/>
    </source>
</evidence>
<accession>A0A6V7X8M7</accession>
<gene>
    <name evidence="1" type="ORF">MENT_LOCUS48722</name>
</gene>
<dbReference type="EMBL" id="CAJEWN010001231">
    <property type="protein sequence ID" value="CAD2195618.1"/>
    <property type="molecule type" value="Genomic_DNA"/>
</dbReference>
<name>A0A6V7X8M7_MELEN</name>
<proteinExistence type="predicted"/>
<dbReference type="AlphaFoldDB" id="A0A6V7X8M7"/>
<organism evidence="1 2">
    <name type="scientific">Meloidogyne enterolobii</name>
    <name type="common">Root-knot nematode worm</name>
    <name type="synonym">Meloidogyne mayaguensis</name>
    <dbReference type="NCBI Taxonomy" id="390850"/>
    <lineage>
        <taxon>Eukaryota</taxon>
        <taxon>Metazoa</taxon>
        <taxon>Ecdysozoa</taxon>
        <taxon>Nematoda</taxon>
        <taxon>Chromadorea</taxon>
        <taxon>Rhabditida</taxon>
        <taxon>Tylenchina</taxon>
        <taxon>Tylenchomorpha</taxon>
        <taxon>Tylenchoidea</taxon>
        <taxon>Meloidogynidae</taxon>
        <taxon>Meloidogyninae</taxon>
        <taxon>Meloidogyne</taxon>
    </lineage>
</organism>